<feature type="compositionally biased region" description="Acidic residues" evidence="3">
    <location>
        <begin position="33"/>
        <end position="55"/>
    </location>
</feature>
<evidence type="ECO:0000313" key="4">
    <source>
        <dbReference type="EMBL" id="CAK7917146.1"/>
    </source>
</evidence>
<dbReference type="EMBL" id="OZ004259">
    <property type="protein sequence ID" value="CAK7917146.1"/>
    <property type="molecule type" value="Genomic_DNA"/>
</dbReference>
<dbReference type="PANTHER" id="PTHR22597">
    <property type="entry name" value="POLYCOMB GROUP PROTEIN"/>
    <property type="match status" value="1"/>
</dbReference>
<sequence>MARSTTRGRATRASAIQESPGRTRTSRRTQSIVDEDDEEEPVAPVEQDDFEEADEEQTKKRKAEESDGDVEVGHEDAEDEDDEDEDDEEEDEEEEEEEEDDLTVDVVDSNGQQKTTEEPKDKQVRKIPKKRGRKRIKLILGEDGYMDEDGNTLNVNNDEIVFEDEDPKGLEKVDANGNLSGGRHYRMKTFTLLGKGDQLYMVSTEPARLVGFRDSYLLFKTHKSLFKKVCTHEEKMDLINRHIIPNSYKGRSVNLVTARSIYREFGARIIHDGRKVTDDFWEQRARDNGDVEGEYADPAELYINRLMPGGLQGPGGEGGALGSGTPNGNSVAGATALIKYQTDPSWMYQMVLQTIAYNRKLQDDRSATFRGLTDVYTGLNFFPTITQASNAKMVKLANGNADDDSIVTDTVFYNRDIRRKATGLKNVPADIFAELEDPEIKRAILEQQAFEKGL</sequence>
<dbReference type="Proteomes" id="UP001497600">
    <property type="component" value="Chromosome G"/>
</dbReference>
<reference evidence="4 5" key="1">
    <citation type="submission" date="2024-01" db="EMBL/GenBank/DDBJ databases">
        <authorList>
            <consortium name="Genoscope - CEA"/>
            <person name="William W."/>
        </authorList>
    </citation>
    <scope>NUCLEOTIDE SEQUENCE [LARGE SCALE GENOMIC DNA]</scope>
    <source>
        <strain evidence="4 5">29B2s-10</strain>
    </source>
</reference>
<feature type="compositionally biased region" description="Acidic residues" evidence="3">
    <location>
        <begin position="76"/>
        <end position="103"/>
    </location>
</feature>
<dbReference type="PANTHER" id="PTHR22597:SF3">
    <property type="entry name" value="CHROMATIN STRUCTURE-REMODELING COMPLEX SUBUNIT RSC7"/>
    <property type="match status" value="1"/>
</dbReference>
<gene>
    <name evidence="4" type="primary">NPL6</name>
    <name evidence="4" type="ORF">CAAN4_G07140</name>
</gene>
<proteinExistence type="predicted"/>
<organism evidence="4 5">
    <name type="scientific">[Candida] anglica</name>
    <dbReference type="NCBI Taxonomy" id="148631"/>
    <lineage>
        <taxon>Eukaryota</taxon>
        <taxon>Fungi</taxon>
        <taxon>Dikarya</taxon>
        <taxon>Ascomycota</taxon>
        <taxon>Saccharomycotina</taxon>
        <taxon>Pichiomycetes</taxon>
        <taxon>Debaryomycetaceae</taxon>
        <taxon>Kurtzmaniella</taxon>
    </lineage>
</organism>
<feature type="compositionally biased region" description="Basic and acidic residues" evidence="3">
    <location>
        <begin position="115"/>
        <end position="124"/>
    </location>
</feature>
<feature type="compositionally biased region" description="Polar residues" evidence="3">
    <location>
        <begin position="16"/>
        <end position="32"/>
    </location>
</feature>
<dbReference type="InterPro" id="IPR013933">
    <property type="entry name" value="CRC_Rsc7/Swp82"/>
</dbReference>
<feature type="compositionally biased region" description="Basic and acidic residues" evidence="3">
    <location>
        <begin position="56"/>
        <end position="75"/>
    </location>
</feature>
<protein>
    <submittedName>
        <fullName evidence="4">Chromatin structure-remodeling complex subunit RSC7</fullName>
    </submittedName>
</protein>
<name>A0ABP0EHC6_9ASCO</name>
<evidence type="ECO:0000256" key="1">
    <source>
        <dbReference type="ARBA" id="ARBA00023015"/>
    </source>
</evidence>
<evidence type="ECO:0000256" key="2">
    <source>
        <dbReference type="ARBA" id="ARBA00023163"/>
    </source>
</evidence>
<keyword evidence="5" id="KW-1185">Reference proteome</keyword>
<evidence type="ECO:0000256" key="3">
    <source>
        <dbReference type="SAM" id="MobiDB-lite"/>
    </source>
</evidence>
<feature type="region of interest" description="Disordered" evidence="3">
    <location>
        <begin position="1"/>
        <end position="129"/>
    </location>
</feature>
<feature type="compositionally biased region" description="Low complexity" evidence="3">
    <location>
        <begin position="1"/>
        <end position="15"/>
    </location>
</feature>
<accession>A0ABP0EHC6</accession>
<dbReference type="Pfam" id="PF08624">
    <property type="entry name" value="CRC_subunit"/>
    <property type="match status" value="1"/>
</dbReference>
<evidence type="ECO:0000313" key="5">
    <source>
        <dbReference type="Proteomes" id="UP001497600"/>
    </source>
</evidence>
<keyword evidence="1" id="KW-0805">Transcription regulation</keyword>
<keyword evidence="2" id="KW-0804">Transcription</keyword>